<dbReference type="EMBL" id="JARKHS020015437">
    <property type="protein sequence ID" value="KAK8774400.1"/>
    <property type="molecule type" value="Genomic_DNA"/>
</dbReference>
<organism evidence="8 9">
    <name type="scientific">Amblyomma americanum</name>
    <name type="common">Lone star tick</name>
    <dbReference type="NCBI Taxonomy" id="6943"/>
    <lineage>
        <taxon>Eukaryota</taxon>
        <taxon>Metazoa</taxon>
        <taxon>Ecdysozoa</taxon>
        <taxon>Arthropoda</taxon>
        <taxon>Chelicerata</taxon>
        <taxon>Arachnida</taxon>
        <taxon>Acari</taxon>
        <taxon>Parasitiformes</taxon>
        <taxon>Ixodida</taxon>
        <taxon>Ixodoidea</taxon>
        <taxon>Ixodidae</taxon>
        <taxon>Amblyomminae</taxon>
        <taxon>Amblyomma</taxon>
    </lineage>
</organism>
<keyword evidence="9" id="KW-1185">Reference proteome</keyword>
<keyword evidence="6" id="KW-0408">Iron</keyword>
<evidence type="ECO:0000256" key="4">
    <source>
        <dbReference type="ARBA" id="ARBA00022964"/>
    </source>
</evidence>
<evidence type="ECO:0000313" key="9">
    <source>
        <dbReference type="Proteomes" id="UP001321473"/>
    </source>
</evidence>
<reference evidence="8 9" key="1">
    <citation type="journal article" date="2023" name="Arcadia Sci">
        <title>De novo assembly of a long-read Amblyomma americanum tick genome.</title>
        <authorList>
            <person name="Chou S."/>
            <person name="Poskanzer K.E."/>
            <person name="Rollins M."/>
            <person name="Thuy-Boun P.S."/>
        </authorList>
    </citation>
    <scope>NUCLEOTIDE SEQUENCE [LARGE SCALE GENOMIC DNA]</scope>
    <source>
        <strain evidence="8">F_SG_1</strain>
        <tissue evidence="8">Salivary glands</tissue>
    </source>
</reference>
<dbReference type="Gene3D" id="2.60.120.620">
    <property type="entry name" value="q2cbj1_9rhob like domain"/>
    <property type="match status" value="1"/>
</dbReference>
<dbReference type="PANTHER" id="PTHR10869:SF246">
    <property type="entry name" value="TRANSMEMBRANE PROLYL 4-HYDROXYLASE"/>
    <property type="match status" value="1"/>
</dbReference>
<evidence type="ECO:0000256" key="2">
    <source>
        <dbReference type="ARBA" id="ARBA00022723"/>
    </source>
</evidence>
<evidence type="ECO:0000256" key="3">
    <source>
        <dbReference type="ARBA" id="ARBA00022896"/>
    </source>
</evidence>
<dbReference type="Proteomes" id="UP001321473">
    <property type="component" value="Unassembled WGS sequence"/>
</dbReference>
<keyword evidence="2" id="KW-0479">Metal-binding</keyword>
<dbReference type="PANTHER" id="PTHR10869">
    <property type="entry name" value="PROLYL 4-HYDROXYLASE ALPHA SUBUNIT"/>
    <property type="match status" value="1"/>
</dbReference>
<comment type="caution">
    <text evidence="8">The sequence shown here is derived from an EMBL/GenBank/DDBJ whole genome shotgun (WGS) entry which is preliminary data.</text>
</comment>
<evidence type="ECO:0000259" key="7">
    <source>
        <dbReference type="SMART" id="SM00702"/>
    </source>
</evidence>
<evidence type="ECO:0000256" key="1">
    <source>
        <dbReference type="ARBA" id="ARBA00001961"/>
    </source>
</evidence>
<dbReference type="SMART" id="SM00702">
    <property type="entry name" value="P4Hc"/>
    <property type="match status" value="1"/>
</dbReference>
<comment type="cofactor">
    <cofactor evidence="1">
        <name>L-ascorbate</name>
        <dbReference type="ChEBI" id="CHEBI:38290"/>
    </cofactor>
</comment>
<protein>
    <recommendedName>
        <fullName evidence="7">Prolyl 4-hydroxylase alpha subunit domain-containing protein</fullName>
    </recommendedName>
</protein>
<keyword evidence="5" id="KW-0560">Oxidoreductase</keyword>
<dbReference type="InterPro" id="IPR006620">
    <property type="entry name" value="Pro_4_hyd_alph"/>
</dbReference>
<proteinExistence type="predicted"/>
<evidence type="ECO:0000256" key="6">
    <source>
        <dbReference type="ARBA" id="ARBA00023004"/>
    </source>
</evidence>
<evidence type="ECO:0000256" key="5">
    <source>
        <dbReference type="ARBA" id="ARBA00023002"/>
    </source>
</evidence>
<dbReference type="GO" id="GO:0031418">
    <property type="term" value="F:L-ascorbic acid binding"/>
    <property type="evidence" value="ECO:0007669"/>
    <property type="project" value="UniProtKB-KW"/>
</dbReference>
<dbReference type="AlphaFoldDB" id="A0AAQ4EI95"/>
<gene>
    <name evidence="8" type="ORF">V5799_011067</name>
</gene>
<evidence type="ECO:0000313" key="8">
    <source>
        <dbReference type="EMBL" id="KAK8774400.1"/>
    </source>
</evidence>
<sequence length="139" mass="15035">MEALSATAEPQVWLIHNFMSATECAALRRLPETLAPAELSNSGGGSQVRDLRTAEMSGLKKNANSSAFYYRAEVMTGLSMTFAEKVQVLNYGRGGYSEEHMDLLGPWTMETYGDRLATLLVYLSDVAEGGTTAFAKAGL</sequence>
<keyword evidence="4" id="KW-0223">Dioxygenase</keyword>
<dbReference type="GO" id="GO:0004656">
    <property type="term" value="F:procollagen-proline 4-dioxygenase activity"/>
    <property type="evidence" value="ECO:0007669"/>
    <property type="project" value="TreeGrafter"/>
</dbReference>
<dbReference type="GO" id="GO:0005783">
    <property type="term" value="C:endoplasmic reticulum"/>
    <property type="evidence" value="ECO:0007669"/>
    <property type="project" value="TreeGrafter"/>
</dbReference>
<dbReference type="GO" id="GO:0005506">
    <property type="term" value="F:iron ion binding"/>
    <property type="evidence" value="ECO:0007669"/>
    <property type="project" value="InterPro"/>
</dbReference>
<name>A0AAQ4EI95_AMBAM</name>
<dbReference type="InterPro" id="IPR045054">
    <property type="entry name" value="P4HA-like"/>
</dbReference>
<feature type="domain" description="Prolyl 4-hydroxylase alpha subunit" evidence="7">
    <location>
        <begin position="10"/>
        <end position="139"/>
    </location>
</feature>
<accession>A0AAQ4EI95</accession>
<keyword evidence="3" id="KW-0847">Vitamin C</keyword>